<feature type="transmembrane region" description="Helical" evidence="1">
    <location>
        <begin position="90"/>
        <end position="109"/>
    </location>
</feature>
<feature type="transmembrane region" description="Helical" evidence="1">
    <location>
        <begin position="50"/>
        <end position="70"/>
    </location>
</feature>
<protein>
    <submittedName>
        <fullName evidence="2">Transmembrane domain-containing protein</fullName>
    </submittedName>
</protein>
<sequence>MKSNGISDASNIGDRLMLLLKQIAMINLSVTIFYPFRISKASAADSIESFSTWFHISAWVNLFLQLFQSWNAKSKVGAKTITSCFPGMRCMDLISSTLFLVIILPLYKYQYPMSPLSPCWITSQVFLIAISDYCVMIIMNKMILR</sequence>
<accession>V6LCC5</accession>
<reference evidence="2" key="1">
    <citation type="journal article" date="2014" name="PLoS Genet.">
        <title>The Genome of Spironucleus salmonicida Highlights a Fish Pathogen Adapted to Fluctuating Environments.</title>
        <authorList>
            <person name="Xu F."/>
            <person name="Jerlstrom-Hultqvist J."/>
            <person name="Einarsson E."/>
            <person name="Astvaldsson A."/>
            <person name="Svard S.G."/>
            <person name="Andersson J.O."/>
        </authorList>
    </citation>
    <scope>NUCLEOTIDE SEQUENCE</scope>
</reference>
<proteinExistence type="predicted"/>
<keyword evidence="1 2" id="KW-0812">Transmembrane</keyword>
<evidence type="ECO:0000313" key="2">
    <source>
        <dbReference type="EMBL" id="EST41888.1"/>
    </source>
</evidence>
<keyword evidence="1" id="KW-1133">Transmembrane helix</keyword>
<keyword evidence="1" id="KW-0472">Membrane</keyword>
<gene>
    <name evidence="2" type="ORF">SS50377_18726</name>
</gene>
<feature type="transmembrane region" description="Helical" evidence="1">
    <location>
        <begin position="121"/>
        <end position="139"/>
    </location>
</feature>
<organism evidence="2">
    <name type="scientific">Spironucleus salmonicida</name>
    <dbReference type="NCBI Taxonomy" id="348837"/>
    <lineage>
        <taxon>Eukaryota</taxon>
        <taxon>Metamonada</taxon>
        <taxon>Diplomonadida</taxon>
        <taxon>Hexamitidae</taxon>
        <taxon>Hexamitinae</taxon>
        <taxon>Spironucleus</taxon>
    </lineage>
</organism>
<name>V6LCC5_9EUKA</name>
<feature type="transmembrane region" description="Helical" evidence="1">
    <location>
        <begin position="16"/>
        <end position="38"/>
    </location>
</feature>
<evidence type="ECO:0000256" key="1">
    <source>
        <dbReference type="SAM" id="Phobius"/>
    </source>
</evidence>
<dbReference type="EMBL" id="KI546167">
    <property type="protein sequence ID" value="EST41888.1"/>
    <property type="molecule type" value="Genomic_DNA"/>
</dbReference>
<dbReference type="AlphaFoldDB" id="V6LCC5"/>